<sequence>METWRCHVRAELVQRDGSQRDPYAGVFRSLSELQEQFEVRQQIWEDVQSPSLDQDGITFVDLHLWLRESEHLNKKLSQTVSDLTSVLYFKEAELHYWQSQVSRYRQEALSLARGSNTMKATLNQQEFTLERQAKELSALQKEHTRLRKGMVEAWKEKGELLQRWMEEKKEEAARVNKYNDAQERWRRLARRLKKQLRGEAVKSSEVTEVNMTNGGKEAISKLE</sequence>
<dbReference type="Proteomes" id="UP001174136">
    <property type="component" value="Unassembled WGS sequence"/>
</dbReference>
<comment type="caution">
    <text evidence="2">The sequence shown here is derived from an EMBL/GenBank/DDBJ whole genome shotgun (WGS) entry which is preliminary data.</text>
</comment>
<gene>
    <name evidence="2" type="primary">Atg16l1_0</name>
    <name evidence="2" type="ORF">N1851_022190</name>
</gene>
<dbReference type="AlphaFoldDB" id="A0AA47MIP0"/>
<reference evidence="2" key="1">
    <citation type="journal article" date="2023" name="Front. Mar. Sci.">
        <title>A new Merluccius polli reference genome to investigate the effects of global change in West African waters.</title>
        <authorList>
            <person name="Mateo J.L."/>
            <person name="Blanco-Fernandez C."/>
            <person name="Garcia-Vazquez E."/>
            <person name="Machado-Schiaffino G."/>
        </authorList>
    </citation>
    <scope>NUCLEOTIDE SEQUENCE</scope>
    <source>
        <strain evidence="2">C29</strain>
        <tissue evidence="2">Fin</tissue>
    </source>
</reference>
<proteinExistence type="predicted"/>
<protein>
    <submittedName>
        <fullName evidence="2">Autophagy-related protein 16-1</fullName>
    </submittedName>
</protein>
<accession>A0AA47MIP0</accession>
<name>A0AA47MIP0_MERPO</name>
<evidence type="ECO:0000313" key="2">
    <source>
        <dbReference type="EMBL" id="KAK0140814.1"/>
    </source>
</evidence>
<evidence type="ECO:0000313" key="3">
    <source>
        <dbReference type="Proteomes" id="UP001174136"/>
    </source>
</evidence>
<organism evidence="2 3">
    <name type="scientific">Merluccius polli</name>
    <name type="common">Benguela hake</name>
    <name type="synonym">Merluccius cadenati</name>
    <dbReference type="NCBI Taxonomy" id="89951"/>
    <lineage>
        <taxon>Eukaryota</taxon>
        <taxon>Metazoa</taxon>
        <taxon>Chordata</taxon>
        <taxon>Craniata</taxon>
        <taxon>Vertebrata</taxon>
        <taxon>Euteleostomi</taxon>
        <taxon>Actinopterygii</taxon>
        <taxon>Neopterygii</taxon>
        <taxon>Teleostei</taxon>
        <taxon>Neoteleostei</taxon>
        <taxon>Acanthomorphata</taxon>
        <taxon>Zeiogadaria</taxon>
        <taxon>Gadariae</taxon>
        <taxon>Gadiformes</taxon>
        <taxon>Gadoidei</taxon>
        <taxon>Merlucciidae</taxon>
        <taxon>Merluccius</taxon>
    </lineage>
</organism>
<evidence type="ECO:0000256" key="1">
    <source>
        <dbReference type="SAM" id="Coils"/>
    </source>
</evidence>
<dbReference type="EMBL" id="JAOPHQ010004010">
    <property type="protein sequence ID" value="KAK0140814.1"/>
    <property type="molecule type" value="Genomic_DNA"/>
</dbReference>
<keyword evidence="1" id="KW-0175">Coiled coil</keyword>
<feature type="coiled-coil region" evidence="1">
    <location>
        <begin position="122"/>
        <end position="195"/>
    </location>
</feature>
<keyword evidence="3" id="KW-1185">Reference proteome</keyword>